<feature type="signal peptide" evidence="2">
    <location>
        <begin position="1"/>
        <end position="18"/>
    </location>
</feature>
<dbReference type="EMBL" id="JAVRRD010000027">
    <property type="protein sequence ID" value="KAK5047173.1"/>
    <property type="molecule type" value="Genomic_DNA"/>
</dbReference>
<dbReference type="SUPFAM" id="SSF49777">
    <property type="entry name" value="PEBP-like"/>
    <property type="match status" value="1"/>
</dbReference>
<dbReference type="CDD" id="cd00866">
    <property type="entry name" value="PEBP_euk"/>
    <property type="match status" value="1"/>
</dbReference>
<dbReference type="InterPro" id="IPR036610">
    <property type="entry name" value="PEBP-like_sf"/>
</dbReference>
<organism evidence="3 4">
    <name type="scientific">Exophiala bonariae</name>
    <dbReference type="NCBI Taxonomy" id="1690606"/>
    <lineage>
        <taxon>Eukaryota</taxon>
        <taxon>Fungi</taxon>
        <taxon>Dikarya</taxon>
        <taxon>Ascomycota</taxon>
        <taxon>Pezizomycotina</taxon>
        <taxon>Eurotiomycetes</taxon>
        <taxon>Chaetothyriomycetidae</taxon>
        <taxon>Chaetothyriales</taxon>
        <taxon>Herpotrichiellaceae</taxon>
        <taxon>Exophiala</taxon>
    </lineage>
</organism>
<accession>A0AAV9MZQ1</accession>
<dbReference type="AlphaFoldDB" id="A0AAV9MZQ1"/>
<gene>
    <name evidence="3" type="ORF">LTR84_007116</name>
</gene>
<feature type="chain" id="PRO_5043418052" description="PEBP-like protein" evidence="2">
    <location>
        <begin position="19"/>
        <end position="291"/>
    </location>
</feature>
<dbReference type="PANTHER" id="PTHR11362:SF82">
    <property type="entry name" value="PHOSPHATIDYLETHANOLAMINE-BINDING PROTEIN 4"/>
    <property type="match status" value="1"/>
</dbReference>
<name>A0AAV9MZQ1_9EURO</name>
<dbReference type="RefSeq" id="XP_064702740.1">
    <property type="nucleotide sequence ID" value="XM_064850671.1"/>
</dbReference>
<dbReference type="PANTHER" id="PTHR11362">
    <property type="entry name" value="PHOSPHATIDYLETHANOLAMINE-BINDING PROTEIN"/>
    <property type="match status" value="1"/>
</dbReference>
<dbReference type="InterPro" id="IPR035810">
    <property type="entry name" value="PEBP_euk"/>
</dbReference>
<reference evidence="3 4" key="1">
    <citation type="submission" date="2023-08" db="EMBL/GenBank/DDBJ databases">
        <title>Black Yeasts Isolated from many extreme environments.</title>
        <authorList>
            <person name="Coleine C."/>
            <person name="Stajich J.E."/>
            <person name="Selbmann L."/>
        </authorList>
    </citation>
    <scope>NUCLEOTIDE SEQUENCE [LARGE SCALE GENOMIC DNA]</scope>
    <source>
        <strain evidence="3 4">CCFEE 5792</strain>
    </source>
</reference>
<feature type="compositionally biased region" description="Low complexity" evidence="1">
    <location>
        <begin position="233"/>
        <end position="250"/>
    </location>
</feature>
<evidence type="ECO:0000313" key="4">
    <source>
        <dbReference type="Proteomes" id="UP001358417"/>
    </source>
</evidence>
<evidence type="ECO:0000313" key="3">
    <source>
        <dbReference type="EMBL" id="KAK5047173.1"/>
    </source>
</evidence>
<sequence>MKNTSILLGLVAIVPVLAIPPPDFGFPEAPNHTELSITYRDNGNTIVVQEADLFGVGIADEEPIVAVETANYESISSYNGSYVLLMVDPDARFPENPTLRFILHWLQTNVTAGPVGADGTSPLINNTAARVPYRGPGPPTNSSAHRYIFYAFQQHDNFTFPAAFESFNATNRAMFNLTAFLDESNLGQVPAAAQYFFASNMTGVPQDFSAAAGGTFPGGNGQMITEGPGPAITASATTTGSGSAAATSGSGSGTASATGSAASASGSNAASVVDASTGSLFVVLLAFLNLF</sequence>
<dbReference type="Proteomes" id="UP001358417">
    <property type="component" value="Unassembled WGS sequence"/>
</dbReference>
<comment type="caution">
    <text evidence="3">The sequence shown here is derived from an EMBL/GenBank/DDBJ whole genome shotgun (WGS) entry which is preliminary data.</text>
</comment>
<keyword evidence="2" id="KW-0732">Signal</keyword>
<protein>
    <recommendedName>
        <fullName evidence="5">PEBP-like protein</fullName>
    </recommendedName>
</protein>
<evidence type="ECO:0000256" key="1">
    <source>
        <dbReference type="SAM" id="MobiDB-lite"/>
    </source>
</evidence>
<dbReference type="InterPro" id="IPR008914">
    <property type="entry name" value="PEBP"/>
</dbReference>
<proteinExistence type="predicted"/>
<dbReference type="GeneID" id="89975284"/>
<evidence type="ECO:0000256" key="2">
    <source>
        <dbReference type="SAM" id="SignalP"/>
    </source>
</evidence>
<feature type="region of interest" description="Disordered" evidence="1">
    <location>
        <begin position="219"/>
        <end position="250"/>
    </location>
</feature>
<dbReference type="Pfam" id="PF01161">
    <property type="entry name" value="PBP"/>
    <property type="match status" value="1"/>
</dbReference>
<evidence type="ECO:0008006" key="5">
    <source>
        <dbReference type="Google" id="ProtNLM"/>
    </source>
</evidence>
<keyword evidence="4" id="KW-1185">Reference proteome</keyword>
<dbReference type="Gene3D" id="3.90.280.10">
    <property type="entry name" value="PEBP-like"/>
    <property type="match status" value="1"/>
</dbReference>